<keyword evidence="6" id="KW-0762">Sugar transport</keyword>
<keyword evidence="1" id="KW-1003">Cell membrane</keyword>
<dbReference type="RefSeq" id="WP_091512821.1">
    <property type="nucleotide sequence ID" value="NZ_CBDRCA010000027.1"/>
</dbReference>
<keyword evidence="6" id="KW-0813">Transport</keyword>
<dbReference type="InterPro" id="IPR050490">
    <property type="entry name" value="Bact_solute-bd_prot1"/>
</dbReference>
<dbReference type="SUPFAM" id="SSF53850">
    <property type="entry name" value="Periplasmic binding protein-like II"/>
    <property type="match status" value="1"/>
</dbReference>
<dbReference type="AlphaFoldDB" id="A0A1I3YZX2"/>
<protein>
    <submittedName>
        <fullName evidence="6">Multiple sugar transport system substrate-binding protein</fullName>
    </submittedName>
</protein>
<keyword evidence="4" id="KW-0564">Palmitate</keyword>
<dbReference type="Pfam" id="PF01547">
    <property type="entry name" value="SBP_bac_1"/>
    <property type="match status" value="1"/>
</dbReference>
<evidence type="ECO:0000256" key="3">
    <source>
        <dbReference type="ARBA" id="ARBA00023136"/>
    </source>
</evidence>
<dbReference type="STRING" id="115433.SAMN05421835_11956"/>
<evidence type="ECO:0000256" key="4">
    <source>
        <dbReference type="ARBA" id="ARBA00023139"/>
    </source>
</evidence>
<organism evidence="6 7">
    <name type="scientific">Amycolatopsis sacchari</name>
    <dbReference type="NCBI Taxonomy" id="115433"/>
    <lineage>
        <taxon>Bacteria</taxon>
        <taxon>Bacillati</taxon>
        <taxon>Actinomycetota</taxon>
        <taxon>Actinomycetes</taxon>
        <taxon>Pseudonocardiales</taxon>
        <taxon>Pseudonocardiaceae</taxon>
        <taxon>Amycolatopsis</taxon>
    </lineage>
</organism>
<evidence type="ECO:0000313" key="7">
    <source>
        <dbReference type="Proteomes" id="UP000199025"/>
    </source>
</evidence>
<dbReference type="PROSITE" id="PS51257">
    <property type="entry name" value="PROKAR_LIPOPROTEIN"/>
    <property type="match status" value="1"/>
</dbReference>
<proteinExistence type="predicted"/>
<dbReference type="Gene3D" id="3.40.190.10">
    <property type="entry name" value="Periplasmic binding protein-like II"/>
    <property type="match status" value="1"/>
</dbReference>
<evidence type="ECO:0000256" key="5">
    <source>
        <dbReference type="ARBA" id="ARBA00023288"/>
    </source>
</evidence>
<dbReference type="EMBL" id="FORP01000019">
    <property type="protein sequence ID" value="SFK36781.1"/>
    <property type="molecule type" value="Genomic_DNA"/>
</dbReference>
<dbReference type="Proteomes" id="UP000199025">
    <property type="component" value="Unassembled WGS sequence"/>
</dbReference>
<evidence type="ECO:0000313" key="6">
    <source>
        <dbReference type="EMBL" id="SFK36781.1"/>
    </source>
</evidence>
<reference evidence="6 7" key="1">
    <citation type="submission" date="2016-10" db="EMBL/GenBank/DDBJ databases">
        <authorList>
            <person name="de Groot N.N."/>
        </authorList>
    </citation>
    <scope>NUCLEOTIDE SEQUENCE [LARGE SCALE GENOMIC DNA]</scope>
    <source>
        <strain evidence="6 7">DSM 44468</strain>
    </source>
</reference>
<gene>
    <name evidence="6" type="ORF">SAMN05421835_11956</name>
</gene>
<keyword evidence="2" id="KW-0732">Signal</keyword>
<keyword evidence="3" id="KW-0472">Membrane</keyword>
<keyword evidence="5" id="KW-0449">Lipoprotein</keyword>
<keyword evidence="7" id="KW-1185">Reference proteome</keyword>
<dbReference type="InterPro" id="IPR006059">
    <property type="entry name" value="SBP"/>
</dbReference>
<evidence type="ECO:0000256" key="1">
    <source>
        <dbReference type="ARBA" id="ARBA00022475"/>
    </source>
</evidence>
<dbReference type="OrthoDB" id="23936at2"/>
<evidence type="ECO:0000256" key="2">
    <source>
        <dbReference type="ARBA" id="ARBA00022729"/>
    </source>
</evidence>
<accession>A0A1I3YZX2</accession>
<sequence>MRAARLPGSGPTRRTVLRGLLLAGTASLASGCVGFATTGAGGTVFLSTQFRPVAEAENFRRFLRKAHLDGVSYVTIEEGPFASQVQSQVSAGRTQVGLLGGSHSDLAPLAGKYLEDVTPVLAGLGERGIPQEYLTLAKAGTPQTWYVPWAQATFVLAAHEEALAHLPPGADPESLTYDQLLDWAIAARQAAGRPLLGLPAGPKGLIHRFLQGYLLPSFTGGQITTFRSPEAVTAWEYLRELWRNCSPSSTNYDFLQEPLASGEVRFGWDHVARLVDAPKQDPGKWRMLPAPRGPKGLGYMAVVLGLAIPKGSTDPEQAQRVITALSAKETQVELLRSNGFFPVVDVEIPRDLPPALQLEADAVRRQRDAQGGILSLLPVGLGTREGEVTKAFKDSFQQIVLGGADIRSTLDKQAGVLRKVFDDLKVPCWAPDPPSAVCEVA</sequence>
<name>A0A1I3YZX2_9PSEU</name>
<dbReference type="PANTHER" id="PTHR43649">
    <property type="entry name" value="ARABINOSE-BINDING PROTEIN-RELATED"/>
    <property type="match status" value="1"/>
</dbReference>
<dbReference type="PANTHER" id="PTHR43649:SF33">
    <property type="entry name" value="POLYGALACTURONAN_RHAMNOGALACTURONAN-BINDING PROTEIN YTCQ"/>
    <property type="match status" value="1"/>
</dbReference>